<accession>A0A2W1D583</accession>
<reference evidence="5" key="4">
    <citation type="journal article" date="2022" name="Microb. Genom.">
        <title>A global pangenome for the wheat fungal pathogen Pyrenophora tritici-repentis and prediction of effector protein structural homology.</title>
        <authorList>
            <person name="Moolhuijzen P.M."/>
            <person name="See P.T."/>
            <person name="Shi G."/>
            <person name="Powell H.R."/>
            <person name="Cockram J."/>
            <person name="Jorgensen L.N."/>
            <person name="Benslimane H."/>
            <person name="Strelkov S.E."/>
            <person name="Turner J."/>
            <person name="Liu Z."/>
            <person name="Moffat C.S."/>
        </authorList>
    </citation>
    <scope>NUCLEOTIDE SEQUENCE [LARGE SCALE GENOMIC DNA]</scope>
</reference>
<dbReference type="EMBL" id="NQIK02000007">
    <property type="protein sequence ID" value="KAF7568357.1"/>
    <property type="molecule type" value="Genomic_DNA"/>
</dbReference>
<name>A0A2W1D583_9PLEO</name>
<evidence type="ECO:0000313" key="3">
    <source>
        <dbReference type="EMBL" id="KAI1507765.1"/>
    </source>
</evidence>
<dbReference type="EMBL" id="NRDI02000033">
    <property type="protein sequence ID" value="KAI1507765.1"/>
    <property type="molecule type" value="Genomic_DNA"/>
</dbReference>
<keyword evidence="5" id="KW-1185">Reference proteome</keyword>
<feature type="region of interest" description="Disordered" evidence="1">
    <location>
        <begin position="1"/>
        <end position="45"/>
    </location>
</feature>
<protein>
    <submittedName>
        <fullName evidence="3">Uncharacterized protein</fullName>
    </submittedName>
</protein>
<dbReference type="AlphaFoldDB" id="A0A2W1D583"/>
<reference evidence="3" key="3">
    <citation type="journal article" date="2022" name="bioRxiv">
        <title>A global pangenome for the wheat fungal pathogen Pyrenophora tritici-repentis and prediction of effector protein structural homology.</title>
        <authorList>
            <person name="Moolhuijzen P."/>
            <person name="See P.T."/>
            <person name="Shi G."/>
            <person name="Powell H.R."/>
            <person name="Cockram J."/>
            <person name="Jorgensen L.N."/>
            <person name="Benslimane H."/>
            <person name="Strelkov S.E."/>
            <person name="Turner J."/>
            <person name="Liu Z."/>
            <person name="Moffat C.S."/>
        </authorList>
    </citation>
    <scope>NUCLEOTIDE SEQUENCE</scope>
    <source>
        <strain evidence="3">86-124</strain>
    </source>
</reference>
<reference evidence="2 4" key="1">
    <citation type="journal article" date="2018" name="BMC Genomics">
        <title>Comparative genomics of the wheat fungal pathogen Pyrenophora tritici-repentis reveals chromosomal variations and genome plasticity.</title>
        <authorList>
            <person name="Moolhuijzen P."/>
            <person name="See P.T."/>
            <person name="Hane J.K."/>
            <person name="Shi G."/>
            <person name="Liu Z."/>
            <person name="Oliver R.P."/>
            <person name="Moffat C.S."/>
        </authorList>
    </citation>
    <scope>NUCLEOTIDE SEQUENCE [LARGE SCALE GENOMIC DNA]</scope>
    <source>
        <strain evidence="2">M4</strain>
    </source>
</reference>
<organism evidence="3 5">
    <name type="scientific">Pyrenophora tritici-repentis</name>
    <dbReference type="NCBI Taxonomy" id="45151"/>
    <lineage>
        <taxon>Eukaryota</taxon>
        <taxon>Fungi</taxon>
        <taxon>Dikarya</taxon>
        <taxon>Ascomycota</taxon>
        <taxon>Pezizomycotina</taxon>
        <taxon>Dothideomycetes</taxon>
        <taxon>Pleosporomycetidae</taxon>
        <taxon>Pleosporales</taxon>
        <taxon>Pleosporineae</taxon>
        <taxon>Pleosporaceae</taxon>
        <taxon>Pyrenophora</taxon>
    </lineage>
</organism>
<feature type="compositionally biased region" description="Polar residues" evidence="1">
    <location>
        <begin position="1"/>
        <end position="11"/>
    </location>
</feature>
<evidence type="ECO:0000313" key="5">
    <source>
        <dbReference type="Proteomes" id="UP000249757"/>
    </source>
</evidence>
<evidence type="ECO:0000256" key="1">
    <source>
        <dbReference type="SAM" id="MobiDB-lite"/>
    </source>
</evidence>
<comment type="caution">
    <text evidence="3">The sequence shown here is derived from an EMBL/GenBank/DDBJ whole genome shotgun (WGS) entry which is preliminary data.</text>
</comment>
<dbReference type="Proteomes" id="UP000249757">
    <property type="component" value="Unassembled WGS sequence"/>
</dbReference>
<dbReference type="Proteomes" id="UP000245464">
    <property type="component" value="Chromosome 7"/>
</dbReference>
<reference evidence="3" key="2">
    <citation type="submission" date="2021-05" db="EMBL/GenBank/DDBJ databases">
        <authorList>
            <person name="Moolhuijzen P.M."/>
            <person name="Moffat C.S."/>
        </authorList>
    </citation>
    <scope>NUCLEOTIDE SEQUENCE</scope>
    <source>
        <strain evidence="3">86-124</strain>
    </source>
</reference>
<dbReference type="OrthoDB" id="3783451at2759"/>
<proteinExistence type="predicted"/>
<evidence type="ECO:0000313" key="2">
    <source>
        <dbReference type="EMBL" id="KAF7568357.1"/>
    </source>
</evidence>
<gene>
    <name evidence="3" type="ORF">Ptr86124_013298</name>
    <name evidence="2" type="ORF">PtrM4_129700</name>
</gene>
<dbReference type="OMA" id="NESAMEY"/>
<evidence type="ECO:0000313" key="4">
    <source>
        <dbReference type="Proteomes" id="UP000245464"/>
    </source>
</evidence>
<feature type="compositionally biased region" description="Acidic residues" evidence="1">
    <location>
        <begin position="24"/>
        <end position="40"/>
    </location>
</feature>
<sequence length="210" mass="23298">MATNTNNYTAESETKVTDLPANDTDNENSDEGSNDSDNESSNESAMEYENVMTVSDDFDSLCWYVFGGTSHIQVYSDPSNKRTSSLSLFHGHPIEKAPATSPPCHKLAFSIETRSYIETPGYKKPRRLVVLGIDGGIVTISDVVEQLSPYIRANKEDIFWVLGPTIQFDPPLSPYQDTPVNTNKWSSGFSFGVIEEEYYSIGVELDGERA</sequence>